<accession>A0A8H8R117</accession>
<dbReference type="OrthoDB" id="3758478at2759"/>
<dbReference type="AlphaFoldDB" id="A0A8H8R117"/>
<protein>
    <submittedName>
        <fullName evidence="2">Uncharacterized protein</fullName>
    </submittedName>
</protein>
<gene>
    <name evidence="2" type="ORF">LHYA1_G005915</name>
</gene>
<comment type="caution">
    <text evidence="2">The sequence shown here is derived from an EMBL/GenBank/DDBJ whole genome shotgun (WGS) entry which is preliminary data.</text>
</comment>
<feature type="compositionally biased region" description="Basic and acidic residues" evidence="1">
    <location>
        <begin position="85"/>
        <end position="95"/>
    </location>
</feature>
<organism evidence="2 3">
    <name type="scientific">Lachnellula hyalina</name>
    <dbReference type="NCBI Taxonomy" id="1316788"/>
    <lineage>
        <taxon>Eukaryota</taxon>
        <taxon>Fungi</taxon>
        <taxon>Dikarya</taxon>
        <taxon>Ascomycota</taxon>
        <taxon>Pezizomycotina</taxon>
        <taxon>Leotiomycetes</taxon>
        <taxon>Helotiales</taxon>
        <taxon>Lachnaceae</taxon>
        <taxon>Lachnellula</taxon>
    </lineage>
</organism>
<evidence type="ECO:0000313" key="3">
    <source>
        <dbReference type="Proteomes" id="UP000431533"/>
    </source>
</evidence>
<dbReference type="GeneID" id="41986113"/>
<dbReference type="EMBL" id="QGMH01000088">
    <property type="protein sequence ID" value="TVY25701.1"/>
    <property type="molecule type" value="Genomic_DNA"/>
</dbReference>
<dbReference type="Proteomes" id="UP000431533">
    <property type="component" value="Unassembled WGS sequence"/>
</dbReference>
<feature type="region of interest" description="Disordered" evidence="1">
    <location>
        <begin position="73"/>
        <end position="102"/>
    </location>
</feature>
<keyword evidence="3" id="KW-1185">Reference proteome</keyword>
<dbReference type="InterPro" id="IPR032710">
    <property type="entry name" value="NTF2-like_dom_sf"/>
</dbReference>
<evidence type="ECO:0000313" key="2">
    <source>
        <dbReference type="EMBL" id="TVY25701.1"/>
    </source>
</evidence>
<dbReference type="RefSeq" id="XP_031004489.1">
    <property type="nucleotide sequence ID" value="XM_031150857.1"/>
</dbReference>
<feature type="compositionally biased region" description="Polar residues" evidence="1">
    <location>
        <begin position="75"/>
        <end position="84"/>
    </location>
</feature>
<sequence>MSSTRYQTALRFIQAFETLSVETFLSLQTPTCHHIFAPSSLSLHPKDNAAFAAHISGLKQLMEGFPVRAKEVIDSQESNQATSETRFRDEVKDTGISEDEWA</sequence>
<proteinExistence type="predicted"/>
<evidence type="ECO:0000256" key="1">
    <source>
        <dbReference type="SAM" id="MobiDB-lite"/>
    </source>
</evidence>
<reference evidence="2 3" key="1">
    <citation type="submission" date="2018-05" db="EMBL/GenBank/DDBJ databases">
        <title>Genome sequencing and assembly of the regulated plant pathogen Lachnellula willkommii and related sister species for the development of diagnostic species identification markers.</title>
        <authorList>
            <person name="Giroux E."/>
            <person name="Bilodeau G."/>
        </authorList>
    </citation>
    <scope>NUCLEOTIDE SEQUENCE [LARGE SCALE GENOMIC DNA]</scope>
    <source>
        <strain evidence="2 3">CBS 185.66</strain>
    </source>
</reference>
<dbReference type="SUPFAM" id="SSF54427">
    <property type="entry name" value="NTF2-like"/>
    <property type="match status" value="1"/>
</dbReference>
<dbReference type="Gene3D" id="3.10.450.50">
    <property type="match status" value="1"/>
</dbReference>
<name>A0A8H8R117_9HELO</name>